<feature type="transmembrane region" description="Helical" evidence="1">
    <location>
        <begin position="336"/>
        <end position="357"/>
    </location>
</feature>
<feature type="transmembrane region" description="Helical" evidence="1">
    <location>
        <begin position="244"/>
        <end position="262"/>
    </location>
</feature>
<organism evidence="2 3">
    <name type="scientific">Aureliella helgolandensis</name>
    <dbReference type="NCBI Taxonomy" id="2527968"/>
    <lineage>
        <taxon>Bacteria</taxon>
        <taxon>Pseudomonadati</taxon>
        <taxon>Planctomycetota</taxon>
        <taxon>Planctomycetia</taxon>
        <taxon>Pirellulales</taxon>
        <taxon>Pirellulaceae</taxon>
        <taxon>Aureliella</taxon>
    </lineage>
</organism>
<dbReference type="KEGG" id="ahel:Q31a_07770"/>
<dbReference type="RefSeq" id="WP_197356160.1">
    <property type="nucleotide sequence ID" value="NZ_CP036298.1"/>
</dbReference>
<dbReference type="Proteomes" id="UP000318017">
    <property type="component" value="Chromosome"/>
</dbReference>
<gene>
    <name evidence="2" type="ORF">Q31a_07770</name>
</gene>
<accession>A0A518G1L3</accession>
<feature type="transmembrane region" description="Helical" evidence="1">
    <location>
        <begin position="377"/>
        <end position="398"/>
    </location>
</feature>
<feature type="transmembrane region" description="Helical" evidence="1">
    <location>
        <begin position="163"/>
        <end position="182"/>
    </location>
</feature>
<evidence type="ECO:0000313" key="2">
    <source>
        <dbReference type="EMBL" id="QDV22491.1"/>
    </source>
</evidence>
<dbReference type="PANTHER" id="PTHR31061:SF24">
    <property type="entry name" value="LD22376P"/>
    <property type="match status" value="1"/>
</dbReference>
<feature type="transmembrane region" description="Helical" evidence="1">
    <location>
        <begin position="68"/>
        <end position="90"/>
    </location>
</feature>
<protein>
    <recommendedName>
        <fullName evidence="4">DUF5009 domain-containing protein</fullName>
    </recommendedName>
</protein>
<dbReference type="PANTHER" id="PTHR31061">
    <property type="entry name" value="LD22376P"/>
    <property type="match status" value="1"/>
</dbReference>
<evidence type="ECO:0000256" key="1">
    <source>
        <dbReference type="SAM" id="Phobius"/>
    </source>
</evidence>
<evidence type="ECO:0000313" key="3">
    <source>
        <dbReference type="Proteomes" id="UP000318017"/>
    </source>
</evidence>
<feature type="transmembrane region" description="Helical" evidence="1">
    <location>
        <begin position="111"/>
        <end position="129"/>
    </location>
</feature>
<keyword evidence="3" id="KW-1185">Reference proteome</keyword>
<keyword evidence="1" id="KW-0812">Transmembrane</keyword>
<keyword evidence="1" id="KW-0472">Membrane</keyword>
<evidence type="ECO:0008006" key="4">
    <source>
        <dbReference type="Google" id="ProtNLM"/>
    </source>
</evidence>
<sequence length="406" mass="45324">MNSDASKSPTVLTPEPATAPTRLASLDAYRGAIMLLMASGGLGLAEIAKEFPDSSVWQILGHQSGHVQWAGCALWDLIQPAFMFMVGISLPWSLASRSARGQSFQLMLAHALWRSLLLVLLAVFLSSAWSEQTNWVFTNVLAQIGLGYPLLFLLAFTKSRTTWIAAFSILALYWMAFALHPLPPADFDWQAVGVPPDWSWLTGFAAHWEKNANFASNFDLWFLNLFPRDEPFTFNRGGYATLNFIPSLATMTFGLLAGRLLRSDLPMSGKLMRLVLAGLLGIALGMALDLTGICPIVKRIWTPAWTLYSTGFVAIMLAVMVALVDGLSLKRLAFPLMIVGLNPITLYCLFQLSTSFIRKQLQIHLGQDVFSIFGDLWIPMMQRACVLLILWLIILWMYRRKVFLRL</sequence>
<dbReference type="EMBL" id="CP036298">
    <property type="protein sequence ID" value="QDV22491.1"/>
    <property type="molecule type" value="Genomic_DNA"/>
</dbReference>
<proteinExistence type="predicted"/>
<feature type="transmembrane region" description="Helical" evidence="1">
    <location>
        <begin position="135"/>
        <end position="156"/>
    </location>
</feature>
<reference evidence="2 3" key="1">
    <citation type="submission" date="2019-02" db="EMBL/GenBank/DDBJ databases">
        <title>Deep-cultivation of Planctomycetes and their phenomic and genomic characterization uncovers novel biology.</title>
        <authorList>
            <person name="Wiegand S."/>
            <person name="Jogler M."/>
            <person name="Boedeker C."/>
            <person name="Pinto D."/>
            <person name="Vollmers J."/>
            <person name="Rivas-Marin E."/>
            <person name="Kohn T."/>
            <person name="Peeters S.H."/>
            <person name="Heuer A."/>
            <person name="Rast P."/>
            <person name="Oberbeckmann S."/>
            <person name="Bunk B."/>
            <person name="Jeske O."/>
            <person name="Meyerdierks A."/>
            <person name="Storesund J.E."/>
            <person name="Kallscheuer N."/>
            <person name="Luecker S."/>
            <person name="Lage O.M."/>
            <person name="Pohl T."/>
            <person name="Merkel B.J."/>
            <person name="Hornburger P."/>
            <person name="Mueller R.-W."/>
            <person name="Bruemmer F."/>
            <person name="Labrenz M."/>
            <person name="Spormann A.M."/>
            <person name="Op den Camp H."/>
            <person name="Overmann J."/>
            <person name="Amann R."/>
            <person name="Jetten M.S.M."/>
            <person name="Mascher T."/>
            <person name="Medema M.H."/>
            <person name="Devos D.P."/>
            <person name="Kaster A.-K."/>
            <person name="Ovreas L."/>
            <person name="Rohde M."/>
            <person name="Galperin M.Y."/>
            <person name="Jogler C."/>
        </authorList>
    </citation>
    <scope>NUCLEOTIDE SEQUENCE [LARGE SCALE GENOMIC DNA]</scope>
    <source>
        <strain evidence="2 3">Q31a</strain>
    </source>
</reference>
<dbReference type="AlphaFoldDB" id="A0A518G1L3"/>
<keyword evidence="1" id="KW-1133">Transmembrane helix</keyword>
<feature type="transmembrane region" description="Helical" evidence="1">
    <location>
        <begin position="305"/>
        <end position="324"/>
    </location>
</feature>
<name>A0A518G1L3_9BACT</name>
<feature type="transmembrane region" description="Helical" evidence="1">
    <location>
        <begin position="274"/>
        <end position="293"/>
    </location>
</feature>